<dbReference type="InterPro" id="IPR051396">
    <property type="entry name" value="Bact_Antivir_Def_Nuclease"/>
</dbReference>
<dbReference type="InterPro" id="IPR027417">
    <property type="entry name" value="P-loop_NTPase"/>
</dbReference>
<protein>
    <recommendedName>
        <fullName evidence="1">ATPase AAA-type core domain-containing protein</fullName>
    </recommendedName>
</protein>
<keyword evidence="3" id="KW-1185">Reference proteome</keyword>
<dbReference type="InterPro" id="IPR003959">
    <property type="entry name" value="ATPase_AAA_core"/>
</dbReference>
<dbReference type="GO" id="GO:0005524">
    <property type="term" value="F:ATP binding"/>
    <property type="evidence" value="ECO:0007669"/>
    <property type="project" value="InterPro"/>
</dbReference>
<evidence type="ECO:0000259" key="1">
    <source>
        <dbReference type="Pfam" id="PF13304"/>
    </source>
</evidence>
<dbReference type="AlphaFoldDB" id="A0A426QJM7"/>
<comment type="caution">
    <text evidence="2">The sequence shown here is derived from an EMBL/GenBank/DDBJ whole genome shotgun (WGS) entry which is preliminary data.</text>
</comment>
<gene>
    <name evidence="2" type="ORF">D6C00_08120</name>
</gene>
<accession>A0A426QJM7</accession>
<sequence>MLNVSLTLKNFRCFDDSDPVHFDVKSGVTAFVGPNNSGKSSILRMFYELRNAFNQIGADEGATGALLSGQTRPASLLGVPDPSAVLCDRNQRPMTVRIDTRREGNKEAISSIELKFDRDNVGAFSATAFTGPRRDALPHSKAKRKAEHHFAVSNREVQNESFAEQAEILRDSLYIGPFRNILNQGQANYYDLNVGTSFVQTWDNWKNGHNREHNRAIKEVENAIAHLFGFSSLEINPSPDNNELRVFVDNHPFSLHEQGAGLSQFIVTFGAAATRRPSLILIDEPELNLHPSLQVDFLTTLSTFASEGVVLSTHSIGLARSVADSIYSVRREGNRSIVRLYDETPNLQEFAGELGFSAFRELGYDRILLVEGPTDVRTVQQILRMLNKDHKIVVFPLLGHAFASGDHSNALEELNRIAPADKIAALVDSERECEGGEPDPKRKAFSDACNSAGFYSVLVTERRAIENYFSSRAIKQGVGEQYEALGPYEALGKSSNKWSKKLNWKIAHAMEINDLKGTDLLGFLESL</sequence>
<reference evidence="2 3" key="1">
    <citation type="journal article" date="2010" name="Int. J. Syst. Evol. Microbiol.">
        <title>Thiohalobacter thiocyanaticus gen. nov., sp. nov., a moderately halophilic, sulfur-oxidizing gammaproteobacterium from hypersaline lakes, that utilizes thiocyanate.</title>
        <authorList>
            <person name="Sorokin D.Y."/>
            <person name="Kovaleva O.L."/>
            <person name="Tourova T.P."/>
            <person name="Muyzer G."/>
        </authorList>
    </citation>
    <scope>NUCLEOTIDE SEQUENCE [LARGE SCALE GENOMIC DNA]</scope>
    <source>
        <strain evidence="2 3">Hrh1</strain>
    </source>
</reference>
<dbReference type="EMBL" id="QZMU01000001">
    <property type="protein sequence ID" value="RRQ21916.1"/>
    <property type="molecule type" value="Genomic_DNA"/>
</dbReference>
<dbReference type="PANTHER" id="PTHR43581">
    <property type="entry name" value="ATP/GTP PHOSPHATASE"/>
    <property type="match status" value="1"/>
</dbReference>
<name>A0A426QJM7_9GAMM</name>
<dbReference type="Pfam" id="PF13304">
    <property type="entry name" value="AAA_21"/>
    <property type="match status" value="1"/>
</dbReference>
<dbReference type="SUPFAM" id="SSF52540">
    <property type="entry name" value="P-loop containing nucleoside triphosphate hydrolases"/>
    <property type="match status" value="1"/>
</dbReference>
<dbReference type="PANTHER" id="PTHR43581:SF2">
    <property type="entry name" value="EXCINUCLEASE ATPASE SUBUNIT"/>
    <property type="match status" value="1"/>
</dbReference>
<dbReference type="Proteomes" id="UP000287798">
    <property type="component" value="Unassembled WGS sequence"/>
</dbReference>
<proteinExistence type="predicted"/>
<organism evidence="2 3">
    <name type="scientific">Thiohalobacter thiocyanaticus</name>
    <dbReference type="NCBI Taxonomy" id="585455"/>
    <lineage>
        <taxon>Bacteria</taxon>
        <taxon>Pseudomonadati</taxon>
        <taxon>Pseudomonadota</taxon>
        <taxon>Gammaproteobacteria</taxon>
        <taxon>Thiohalobacterales</taxon>
        <taxon>Thiohalobacteraceae</taxon>
        <taxon>Thiohalobacter</taxon>
    </lineage>
</organism>
<dbReference type="GO" id="GO:0016887">
    <property type="term" value="F:ATP hydrolysis activity"/>
    <property type="evidence" value="ECO:0007669"/>
    <property type="project" value="InterPro"/>
</dbReference>
<evidence type="ECO:0000313" key="3">
    <source>
        <dbReference type="Proteomes" id="UP000287798"/>
    </source>
</evidence>
<evidence type="ECO:0000313" key="2">
    <source>
        <dbReference type="EMBL" id="RRQ21916.1"/>
    </source>
</evidence>
<dbReference type="CDD" id="cd00188">
    <property type="entry name" value="TOPRIM"/>
    <property type="match status" value="1"/>
</dbReference>
<dbReference type="Gene3D" id="3.40.50.300">
    <property type="entry name" value="P-loop containing nucleotide triphosphate hydrolases"/>
    <property type="match status" value="1"/>
</dbReference>
<dbReference type="CDD" id="cd00267">
    <property type="entry name" value="ABC_ATPase"/>
    <property type="match status" value="1"/>
</dbReference>
<feature type="domain" description="ATPase AAA-type core" evidence="1">
    <location>
        <begin position="28"/>
        <end position="318"/>
    </location>
</feature>